<dbReference type="InterPro" id="IPR015947">
    <property type="entry name" value="PUA-like_sf"/>
</dbReference>
<dbReference type="InterPro" id="IPR003111">
    <property type="entry name" value="Lon_prtase_N"/>
</dbReference>
<dbReference type="Gene3D" id="3.30.40.10">
    <property type="entry name" value="Zinc/RING finger domain, C3HC4 (zinc finger)"/>
    <property type="match status" value="2"/>
</dbReference>
<dbReference type="GO" id="GO:0005737">
    <property type="term" value="C:cytoplasm"/>
    <property type="evidence" value="ECO:0007669"/>
    <property type="project" value="UniProtKB-ARBA"/>
</dbReference>
<dbReference type="InterPro" id="IPR027370">
    <property type="entry name" value="Znf-RING_euk"/>
</dbReference>
<protein>
    <recommendedName>
        <fullName evidence="11">LON peptidase N-terminal domain and RING finger protein 3</fullName>
    </recommendedName>
</protein>
<dbReference type="SUPFAM" id="SSF48452">
    <property type="entry name" value="TPR-like"/>
    <property type="match status" value="1"/>
</dbReference>
<feature type="compositionally biased region" description="Basic and acidic residues" evidence="6">
    <location>
        <begin position="46"/>
        <end position="65"/>
    </location>
</feature>
<dbReference type="AlphaFoldDB" id="A0A553P8R5"/>
<feature type="domain" description="Lon N-terminal" evidence="8">
    <location>
        <begin position="550"/>
        <end position="753"/>
    </location>
</feature>
<dbReference type="OrthoDB" id="264917at2759"/>
<feature type="domain" description="RING-type" evidence="7">
    <location>
        <begin position="152"/>
        <end position="189"/>
    </location>
</feature>
<evidence type="ECO:0008006" key="11">
    <source>
        <dbReference type="Google" id="ProtNLM"/>
    </source>
</evidence>
<evidence type="ECO:0000313" key="9">
    <source>
        <dbReference type="EMBL" id="TRY74057.1"/>
    </source>
</evidence>
<organism evidence="9 10">
    <name type="scientific">Tigriopus californicus</name>
    <name type="common">Marine copepod</name>
    <dbReference type="NCBI Taxonomy" id="6832"/>
    <lineage>
        <taxon>Eukaryota</taxon>
        <taxon>Metazoa</taxon>
        <taxon>Ecdysozoa</taxon>
        <taxon>Arthropoda</taxon>
        <taxon>Crustacea</taxon>
        <taxon>Multicrustacea</taxon>
        <taxon>Hexanauplia</taxon>
        <taxon>Copepoda</taxon>
        <taxon>Harpacticoida</taxon>
        <taxon>Harpacticidae</taxon>
        <taxon>Tigriopus</taxon>
    </lineage>
</organism>
<evidence type="ECO:0000256" key="1">
    <source>
        <dbReference type="ARBA" id="ARBA00022723"/>
    </source>
</evidence>
<dbReference type="InterPro" id="IPR001841">
    <property type="entry name" value="Znf_RING"/>
</dbReference>
<dbReference type="InterPro" id="IPR013083">
    <property type="entry name" value="Znf_RING/FYVE/PHD"/>
</dbReference>
<evidence type="ECO:0000259" key="7">
    <source>
        <dbReference type="PROSITE" id="PS50089"/>
    </source>
</evidence>
<feature type="region of interest" description="Disordered" evidence="6">
    <location>
        <begin position="346"/>
        <end position="416"/>
    </location>
</feature>
<evidence type="ECO:0000256" key="3">
    <source>
        <dbReference type="ARBA" id="ARBA00022833"/>
    </source>
</evidence>
<dbReference type="InterPro" id="IPR017907">
    <property type="entry name" value="Znf_RING_CS"/>
</dbReference>
<evidence type="ECO:0000313" key="10">
    <source>
        <dbReference type="Proteomes" id="UP000318571"/>
    </source>
</evidence>
<keyword evidence="2 4" id="KW-0863">Zinc-finger</keyword>
<dbReference type="CDD" id="cd16514">
    <property type="entry name" value="RING-HC_LONFs_rpt2"/>
    <property type="match status" value="1"/>
</dbReference>
<accession>A0A553P8R5</accession>
<dbReference type="PROSITE" id="PS00518">
    <property type="entry name" value="ZF_RING_1"/>
    <property type="match status" value="2"/>
</dbReference>
<dbReference type="SMART" id="SM00464">
    <property type="entry name" value="LON"/>
    <property type="match status" value="1"/>
</dbReference>
<evidence type="ECO:0000256" key="6">
    <source>
        <dbReference type="SAM" id="MobiDB-lite"/>
    </source>
</evidence>
<dbReference type="Pfam" id="PF13923">
    <property type="entry name" value="zf-C3HC4_2"/>
    <property type="match status" value="1"/>
</dbReference>
<comment type="caution">
    <text evidence="9">The sequence shown here is derived from an EMBL/GenBank/DDBJ whole genome shotgun (WGS) entry which is preliminary data.</text>
</comment>
<dbReference type="CDD" id="cd16513">
    <property type="entry name" value="RING-HC_LONFs_rpt1"/>
    <property type="match status" value="1"/>
</dbReference>
<dbReference type="Pfam" id="PF13445">
    <property type="entry name" value="zf-RING_UBOX"/>
    <property type="match status" value="1"/>
</dbReference>
<sequence length="756" mass="86364">MSCLSKDKRVWISRDNSERFVGSSRTTHNAKRKLQTIDSKIQDLLSRSHDSSSSSDKDTPPRDSGIESSSSMDTGPPNNFMKLRLEKADCLCQLGRLKEAISLYTHCSNSNGDFTPERLKHFIEALSRSATLRENGSVSFASNGYMADPWSCSTCCGVLSDPISLPCGHCYCRKCLERDLGESLRCRKCGQNANHKHLSSLRINVLVNRLVHKYWDNDLKALALRNQGNQLFQESRHEEALKVYSEALALGTNDHILYGNRSHLYFKSGEYLNALEDADAAIQLKPEWAKGHYRRAVALQKLNRQEQAFEAFYKCLILEEGKSKPVRNELTKVLFELMARYKEHEEHACPDQENSGADQASHGKRQRYLRRVSTSEPSQLHNLGAKTDFDLEAPTDESRPLTFQSSTNASNTSLAPDHPLYRLLDDTIGSATPLRALTCKKRQDDRPIAEEAVDVNDYECSLCFRLLYEPVTTPCGHTFCRMCLDRSLDHNSCCPMCKGNLDQYLAERRESLDEFVDESIRRLLPEEHKEREILHDKEMEELAGAGNGTQQEVPVFVCTMTFPSIPCPLHVFEPRYRLMIRRCMETGTREFGMCCRIDDTEPFAQYGTLLEIRDIQYFPDGRAVVDTVGGRRFKVISRDVRDGYHTANVEFIKDDKVLPEYVPELKSLHQEVLTTALSWFNNMAREIRDGIVSHYGQIPDPEVDYWNLPNGPSWLWWILVTLPVPPQMQLQIVSMTTLGKRLEAVQKIIRYLTRSH</sequence>
<evidence type="ECO:0000259" key="8">
    <source>
        <dbReference type="PROSITE" id="PS51787"/>
    </source>
</evidence>
<feature type="compositionally biased region" description="Polar residues" evidence="6">
    <location>
        <begin position="372"/>
        <end position="381"/>
    </location>
</feature>
<keyword evidence="5" id="KW-0802">TPR repeat</keyword>
<dbReference type="Gene3D" id="2.30.130.40">
    <property type="entry name" value="LON domain-like"/>
    <property type="match status" value="1"/>
</dbReference>
<keyword evidence="1" id="KW-0479">Metal-binding</keyword>
<dbReference type="STRING" id="6832.A0A553P8R5"/>
<feature type="compositionally biased region" description="Polar residues" evidence="6">
    <location>
        <begin position="401"/>
        <end position="414"/>
    </location>
</feature>
<proteinExistence type="predicted"/>
<dbReference type="SMART" id="SM00028">
    <property type="entry name" value="TPR"/>
    <property type="match status" value="4"/>
</dbReference>
<gene>
    <name evidence="9" type="ORF">TCAL_01587</name>
</gene>
<dbReference type="SMART" id="SM00184">
    <property type="entry name" value="RING"/>
    <property type="match status" value="2"/>
</dbReference>
<dbReference type="InterPro" id="IPR011990">
    <property type="entry name" value="TPR-like_helical_dom_sf"/>
</dbReference>
<dbReference type="PANTHER" id="PTHR23327:SF42">
    <property type="entry name" value="LON PEPTIDASE N-TERMINAL DOMAIN AND RING FINGER PROTEIN C14F5.10C"/>
    <property type="match status" value="1"/>
</dbReference>
<feature type="repeat" description="TPR" evidence="5">
    <location>
        <begin position="221"/>
        <end position="254"/>
    </location>
</feature>
<feature type="compositionally biased region" description="Polar residues" evidence="6">
    <location>
        <begin position="66"/>
        <end position="77"/>
    </location>
</feature>
<evidence type="ECO:0000256" key="4">
    <source>
        <dbReference type="PROSITE-ProRule" id="PRU00175"/>
    </source>
</evidence>
<dbReference type="PANTHER" id="PTHR23327">
    <property type="entry name" value="RING FINGER PROTEIN 127"/>
    <property type="match status" value="1"/>
</dbReference>
<reference evidence="9 10" key="1">
    <citation type="journal article" date="2018" name="Nat. Ecol. Evol.">
        <title>Genomic signatures of mitonuclear coevolution across populations of Tigriopus californicus.</title>
        <authorList>
            <person name="Barreto F.S."/>
            <person name="Watson E.T."/>
            <person name="Lima T.G."/>
            <person name="Willett C.S."/>
            <person name="Edmands S."/>
            <person name="Li W."/>
            <person name="Burton R.S."/>
        </authorList>
    </citation>
    <scope>NUCLEOTIDE SEQUENCE [LARGE SCALE GENOMIC DNA]</scope>
    <source>
        <strain evidence="9 10">San Diego</strain>
    </source>
</reference>
<dbReference type="PROSITE" id="PS50089">
    <property type="entry name" value="ZF_RING_2"/>
    <property type="match status" value="2"/>
</dbReference>
<dbReference type="Proteomes" id="UP000318571">
    <property type="component" value="Chromosome 3"/>
</dbReference>
<name>A0A553P8R5_TIGCA</name>
<dbReference type="SUPFAM" id="SSF57850">
    <property type="entry name" value="RING/U-box"/>
    <property type="match status" value="2"/>
</dbReference>
<evidence type="ECO:0000256" key="5">
    <source>
        <dbReference type="PROSITE-ProRule" id="PRU00339"/>
    </source>
</evidence>
<dbReference type="OMA" id="RLMPHWS"/>
<feature type="domain" description="RING-type" evidence="7">
    <location>
        <begin position="460"/>
        <end position="498"/>
    </location>
</feature>
<dbReference type="SUPFAM" id="SSF88697">
    <property type="entry name" value="PUA domain-like"/>
    <property type="match status" value="1"/>
</dbReference>
<evidence type="ECO:0000256" key="2">
    <source>
        <dbReference type="ARBA" id="ARBA00022771"/>
    </source>
</evidence>
<feature type="region of interest" description="Disordered" evidence="6">
    <location>
        <begin position="41"/>
        <end position="78"/>
    </location>
</feature>
<dbReference type="GO" id="GO:0008270">
    <property type="term" value="F:zinc ion binding"/>
    <property type="evidence" value="ECO:0007669"/>
    <property type="project" value="UniProtKB-KW"/>
</dbReference>
<dbReference type="InterPro" id="IPR019734">
    <property type="entry name" value="TPR_rpt"/>
</dbReference>
<dbReference type="PROSITE" id="PS51787">
    <property type="entry name" value="LON_N"/>
    <property type="match status" value="1"/>
</dbReference>
<dbReference type="EMBL" id="VCGU01000007">
    <property type="protein sequence ID" value="TRY74057.1"/>
    <property type="molecule type" value="Genomic_DNA"/>
</dbReference>
<dbReference type="PROSITE" id="PS50005">
    <property type="entry name" value="TPR"/>
    <property type="match status" value="2"/>
</dbReference>
<keyword evidence="3" id="KW-0862">Zinc</keyword>
<dbReference type="GO" id="GO:0061630">
    <property type="term" value="F:ubiquitin protein ligase activity"/>
    <property type="evidence" value="ECO:0007669"/>
    <property type="project" value="TreeGrafter"/>
</dbReference>
<feature type="repeat" description="TPR" evidence="5">
    <location>
        <begin position="255"/>
        <end position="288"/>
    </location>
</feature>
<keyword evidence="10" id="KW-1185">Reference proteome</keyword>
<dbReference type="Gene3D" id="1.25.40.10">
    <property type="entry name" value="Tetratricopeptide repeat domain"/>
    <property type="match status" value="1"/>
</dbReference>
<dbReference type="Pfam" id="PF02190">
    <property type="entry name" value="LON_substr_bdg"/>
    <property type="match status" value="1"/>
</dbReference>
<dbReference type="InterPro" id="IPR046336">
    <property type="entry name" value="Lon_prtase_N_sf"/>
</dbReference>